<evidence type="ECO:0000313" key="3">
    <source>
        <dbReference type="EMBL" id="QOY25228.1"/>
    </source>
</evidence>
<accession>A0A7W4LSW0</accession>
<evidence type="ECO:0000256" key="2">
    <source>
        <dbReference type="SAM" id="SignalP"/>
    </source>
</evidence>
<keyword evidence="2" id="KW-0732">Signal</keyword>
<dbReference type="Gene3D" id="1.20.120.570">
    <property type="entry name" value="YkyA-like"/>
    <property type="match status" value="1"/>
</dbReference>
<dbReference type="Proteomes" id="UP000587477">
    <property type="component" value="Chromosome"/>
</dbReference>
<reference evidence="4" key="1">
    <citation type="submission" date="2020-10" db="EMBL/GenBank/DDBJ databases">
        <title>Complete genome sequence of Bacillus velezensis NST6.</title>
        <authorList>
            <person name="Choi J."/>
        </authorList>
    </citation>
    <scope>NUCLEOTIDE SEQUENCE [LARGE SCALE GENOMIC DNA]</scope>
    <source>
        <strain evidence="4">NST6</strain>
    </source>
</reference>
<feature type="signal peptide" evidence="2">
    <location>
        <begin position="1"/>
        <end position="23"/>
    </location>
</feature>
<dbReference type="InterPro" id="IPR019454">
    <property type="entry name" value="Lipoprot_YkyA-like"/>
</dbReference>
<keyword evidence="1" id="KW-0175">Coiled coil</keyword>
<name>A0A7W4LSW0_BACVE</name>
<feature type="coiled-coil region" evidence="1">
    <location>
        <begin position="166"/>
        <end position="193"/>
    </location>
</feature>
<evidence type="ECO:0000313" key="4">
    <source>
        <dbReference type="Proteomes" id="UP000587477"/>
    </source>
</evidence>
<protein>
    <recommendedName>
        <fullName evidence="5">YkyA family protein</fullName>
    </recommendedName>
</protein>
<evidence type="ECO:0000256" key="1">
    <source>
        <dbReference type="SAM" id="Coils"/>
    </source>
</evidence>
<dbReference type="Pfam" id="PF10368">
    <property type="entry name" value="YkyA"/>
    <property type="match status" value="1"/>
</dbReference>
<dbReference type="AlphaFoldDB" id="A0A7W4LSW0"/>
<dbReference type="SUPFAM" id="SSF140423">
    <property type="entry name" value="MW0975(SA0943)-like"/>
    <property type="match status" value="1"/>
</dbReference>
<dbReference type="PROSITE" id="PS51257">
    <property type="entry name" value="PROKAR_LIPOPROTEIN"/>
    <property type="match status" value="1"/>
</dbReference>
<feature type="chain" id="PRO_5038940815" description="YkyA family protein" evidence="2">
    <location>
        <begin position="24"/>
        <end position="214"/>
    </location>
</feature>
<sequence>MNMIQKKVLAGIGALGAASMLLAGCGGKDPVESLHESMEKAVQAEKPFQKEQKTLEKLEKKEHKLYDSAVKLNMDDYQKIVTLSDQALSNANQRKKHLKAEKDSIDDSKQAFESAKKTSQEIKDKKVKEKAGHAVALMEKRYASYDLLYKKYEKAISLDKDLYKLIKDKKLTLAELEEQISKVNSVYEKVHKQADEFNQFTKDYNKEKELLFRK</sequence>
<dbReference type="InterPro" id="IPR036785">
    <property type="entry name" value="YkyA-like_sf"/>
</dbReference>
<organism evidence="3 4">
    <name type="scientific">Bacillus velezensis</name>
    <dbReference type="NCBI Taxonomy" id="492670"/>
    <lineage>
        <taxon>Bacteria</taxon>
        <taxon>Bacillati</taxon>
        <taxon>Bacillota</taxon>
        <taxon>Bacilli</taxon>
        <taxon>Bacillales</taxon>
        <taxon>Bacillaceae</taxon>
        <taxon>Bacillus</taxon>
        <taxon>Bacillus amyloliquefaciens group</taxon>
    </lineage>
</organism>
<dbReference type="EMBL" id="CP063687">
    <property type="protein sequence ID" value="QOY25228.1"/>
    <property type="molecule type" value="Genomic_DNA"/>
</dbReference>
<gene>
    <name evidence="3" type="ORF">BACVE_000156</name>
</gene>
<proteinExistence type="predicted"/>
<evidence type="ECO:0008006" key="5">
    <source>
        <dbReference type="Google" id="ProtNLM"/>
    </source>
</evidence>